<dbReference type="EMBL" id="HADX01013365">
    <property type="protein sequence ID" value="SBP35597.1"/>
    <property type="molecule type" value="Transcribed_RNA"/>
</dbReference>
<gene>
    <name evidence="1" type="primary">ZNF142</name>
</gene>
<proteinExistence type="predicted"/>
<name>A0A1A7YYA5_9TELE</name>
<accession>A0A1A7YYA5</accession>
<evidence type="ECO:0000313" key="1">
    <source>
        <dbReference type="EMBL" id="SBP35597.1"/>
    </source>
</evidence>
<sequence length="39" mass="4591">CSDPFRLKVMMAETNGHVVALSCFLFRIHHSGCNRYFFR</sequence>
<protein>
    <submittedName>
        <fullName evidence="1">Zinc finger protein 142</fullName>
    </submittedName>
</protein>
<dbReference type="AlphaFoldDB" id="A0A1A7YYA5"/>
<feature type="non-terminal residue" evidence="1">
    <location>
        <position position="1"/>
    </location>
</feature>
<organism evidence="1">
    <name type="scientific">Iconisemion striatum</name>
    <dbReference type="NCBI Taxonomy" id="60296"/>
    <lineage>
        <taxon>Eukaryota</taxon>
        <taxon>Metazoa</taxon>
        <taxon>Chordata</taxon>
        <taxon>Craniata</taxon>
        <taxon>Vertebrata</taxon>
        <taxon>Euteleostomi</taxon>
        <taxon>Actinopterygii</taxon>
        <taxon>Neopterygii</taxon>
        <taxon>Teleostei</taxon>
        <taxon>Neoteleostei</taxon>
        <taxon>Acanthomorphata</taxon>
        <taxon>Ovalentaria</taxon>
        <taxon>Atherinomorphae</taxon>
        <taxon>Cyprinodontiformes</taxon>
        <taxon>Nothobranchiidae</taxon>
        <taxon>Iconisemion</taxon>
    </lineage>
</organism>
<reference evidence="1" key="2">
    <citation type="submission" date="2016-06" db="EMBL/GenBank/DDBJ databases">
        <title>The genome of a short-lived fish provides insights into sex chromosome evolution and the genetic control of aging.</title>
        <authorList>
            <person name="Reichwald K."/>
            <person name="Felder M."/>
            <person name="Petzold A."/>
            <person name="Koch P."/>
            <person name="Groth M."/>
            <person name="Platzer M."/>
        </authorList>
    </citation>
    <scope>NUCLEOTIDE SEQUENCE</scope>
    <source>
        <tissue evidence="1">Brain</tissue>
    </source>
</reference>
<reference evidence="1" key="1">
    <citation type="submission" date="2016-05" db="EMBL/GenBank/DDBJ databases">
        <authorList>
            <person name="Lavstsen T."/>
            <person name="Jespersen J.S."/>
        </authorList>
    </citation>
    <scope>NUCLEOTIDE SEQUENCE</scope>
    <source>
        <tissue evidence="1">Brain</tissue>
    </source>
</reference>